<dbReference type="Gene3D" id="6.20.190.10">
    <property type="entry name" value="Nutrient germinant receptor protein C, domain 1"/>
    <property type="match status" value="1"/>
</dbReference>
<dbReference type="EMBL" id="QXQB01000006">
    <property type="protein sequence ID" value="RJX37319.1"/>
    <property type="molecule type" value="Genomic_DNA"/>
</dbReference>
<evidence type="ECO:0000256" key="7">
    <source>
        <dbReference type="ARBA" id="ARBA00023288"/>
    </source>
</evidence>
<keyword evidence="3" id="KW-0309">Germination</keyword>
<reference evidence="10 11" key="1">
    <citation type="submission" date="2018-09" db="EMBL/GenBank/DDBJ databases">
        <title>Paenibacillus aracenensis nov. sp. isolated from a cave in southern Spain.</title>
        <authorList>
            <person name="Jurado V."/>
            <person name="Gutierrez-Patricio S."/>
            <person name="Gonzalez-Pimentel J.L."/>
            <person name="Miller A.Z."/>
            <person name="Laiz L."/>
            <person name="Saiz-Jimenez C."/>
        </authorList>
    </citation>
    <scope>NUCLEOTIDE SEQUENCE [LARGE SCALE GENOMIC DNA]</scope>
    <source>
        <strain evidence="10 11">JCM 19203</strain>
    </source>
</reference>
<comment type="similarity">
    <text evidence="2">Belongs to the GerABKC lipoprotein family.</text>
</comment>
<dbReference type="GO" id="GO:0016020">
    <property type="term" value="C:membrane"/>
    <property type="evidence" value="ECO:0007669"/>
    <property type="project" value="UniProtKB-SubCell"/>
</dbReference>
<dbReference type="InterPro" id="IPR038501">
    <property type="entry name" value="Spore_GerAC_C_sf"/>
</dbReference>
<protein>
    <submittedName>
        <fullName evidence="10">Ger(X)C family spore germination protein</fullName>
    </submittedName>
</protein>
<dbReference type="AlphaFoldDB" id="A0A3A6PGS7"/>
<feature type="domain" description="Spore germination protein N-terminal" evidence="9">
    <location>
        <begin position="24"/>
        <end position="198"/>
    </location>
</feature>
<comment type="subcellular location">
    <subcellularLocation>
        <location evidence="1">Membrane</location>
        <topology evidence="1">Lipid-anchor</topology>
    </subcellularLocation>
</comment>
<dbReference type="PROSITE" id="PS51257">
    <property type="entry name" value="PROKAR_LIPOPROTEIN"/>
    <property type="match status" value="1"/>
</dbReference>
<evidence type="ECO:0000256" key="1">
    <source>
        <dbReference type="ARBA" id="ARBA00004635"/>
    </source>
</evidence>
<evidence type="ECO:0000313" key="11">
    <source>
        <dbReference type="Proteomes" id="UP000267798"/>
    </source>
</evidence>
<evidence type="ECO:0000256" key="6">
    <source>
        <dbReference type="ARBA" id="ARBA00023139"/>
    </source>
</evidence>
<name>A0A3A6PGS7_9BACL</name>
<keyword evidence="6" id="KW-0564">Palmitate</keyword>
<keyword evidence="4" id="KW-0732">Signal</keyword>
<dbReference type="InterPro" id="IPR057336">
    <property type="entry name" value="GerAC_N"/>
</dbReference>
<sequence length="399" mass="44011">MARKAAWLFIFLLMLSPILSGCWNRRELNDLAIVAAVGIDKAKDKYLVTVQVVDPGEVASRRGSAGQSPVSTYHAVGGTVFEAIRKMTTSTPRKLYFSHLRIFVIGEELARQGMGEVLDLLSRDQEGRTDFYITVAKDTTAQAVLNVLTPLEKIPASKLYASLEVSAKSWAPTVAVQLDELITNIVDPGIQATLTGVTIRGDLEAGNKKKNLESPDVPTRIQYKGIAIFRGDKLVGWMNEEESKGYSNITDQLHSTVVETACPNGGKMAVEVIRSKTSIKAKIRDGKPEAEVIMHTEANVADVECKIKLTKSSTLYELENAAGAAMQKHAEHAIVKAQRLKCDVFGFGDAIHRAAPGYWKHNKDNWDEQFAKMPIRFKVNVKIRRIGTIGESIMNDLKE</sequence>
<keyword evidence="11" id="KW-1185">Reference proteome</keyword>
<gene>
    <name evidence="10" type="ORF">D3P09_23490</name>
</gene>
<accession>A0A3A6PGS7</accession>
<dbReference type="OrthoDB" id="9816067at2"/>
<comment type="caution">
    <text evidence="10">The sequence shown here is derived from an EMBL/GenBank/DDBJ whole genome shotgun (WGS) entry which is preliminary data.</text>
</comment>
<dbReference type="NCBIfam" id="TIGR02887">
    <property type="entry name" value="spore_ger_x_C"/>
    <property type="match status" value="1"/>
</dbReference>
<evidence type="ECO:0000256" key="4">
    <source>
        <dbReference type="ARBA" id="ARBA00022729"/>
    </source>
</evidence>
<dbReference type="Pfam" id="PF05504">
    <property type="entry name" value="Spore_GerAC"/>
    <property type="match status" value="1"/>
</dbReference>
<evidence type="ECO:0000259" key="8">
    <source>
        <dbReference type="Pfam" id="PF05504"/>
    </source>
</evidence>
<dbReference type="InterPro" id="IPR046953">
    <property type="entry name" value="Spore_GerAC-like_C"/>
</dbReference>
<dbReference type="InterPro" id="IPR008844">
    <property type="entry name" value="Spore_GerAC-like"/>
</dbReference>
<dbReference type="RefSeq" id="WP_120113874.1">
    <property type="nucleotide sequence ID" value="NZ_QXQB01000006.1"/>
</dbReference>
<dbReference type="PANTHER" id="PTHR35789">
    <property type="entry name" value="SPORE GERMINATION PROTEIN B3"/>
    <property type="match status" value="1"/>
</dbReference>
<evidence type="ECO:0000259" key="9">
    <source>
        <dbReference type="Pfam" id="PF25198"/>
    </source>
</evidence>
<proteinExistence type="inferred from homology"/>
<dbReference type="Proteomes" id="UP000267798">
    <property type="component" value="Unassembled WGS sequence"/>
</dbReference>
<dbReference type="Gene3D" id="3.30.300.210">
    <property type="entry name" value="Nutrient germinant receptor protein C, domain 3"/>
    <property type="match status" value="1"/>
</dbReference>
<evidence type="ECO:0000313" key="10">
    <source>
        <dbReference type="EMBL" id="RJX37319.1"/>
    </source>
</evidence>
<keyword evidence="5" id="KW-0472">Membrane</keyword>
<dbReference type="GO" id="GO:0009847">
    <property type="term" value="P:spore germination"/>
    <property type="evidence" value="ECO:0007669"/>
    <property type="project" value="InterPro"/>
</dbReference>
<dbReference type="Pfam" id="PF25198">
    <property type="entry name" value="Spore_GerAC_N"/>
    <property type="match status" value="1"/>
</dbReference>
<organism evidence="10 11">
    <name type="scientific">Paenibacillus pinisoli</name>
    <dbReference type="NCBI Taxonomy" id="1276110"/>
    <lineage>
        <taxon>Bacteria</taxon>
        <taxon>Bacillati</taxon>
        <taxon>Bacillota</taxon>
        <taxon>Bacilli</taxon>
        <taxon>Bacillales</taxon>
        <taxon>Paenibacillaceae</taxon>
        <taxon>Paenibacillus</taxon>
    </lineage>
</organism>
<evidence type="ECO:0000256" key="5">
    <source>
        <dbReference type="ARBA" id="ARBA00023136"/>
    </source>
</evidence>
<evidence type="ECO:0000256" key="2">
    <source>
        <dbReference type="ARBA" id="ARBA00007886"/>
    </source>
</evidence>
<evidence type="ECO:0000256" key="3">
    <source>
        <dbReference type="ARBA" id="ARBA00022544"/>
    </source>
</evidence>
<dbReference type="PANTHER" id="PTHR35789:SF1">
    <property type="entry name" value="SPORE GERMINATION PROTEIN B3"/>
    <property type="match status" value="1"/>
</dbReference>
<keyword evidence="7" id="KW-0449">Lipoprotein</keyword>
<feature type="domain" description="Spore germination GerAC-like C-terminal" evidence="8">
    <location>
        <begin position="224"/>
        <end position="387"/>
    </location>
</feature>